<sequence length="254" mass="28090">MGVAKLERFIAEEERRKWSSSPEKEEEETRQQRALTALPVSPTVVLCCKAFQATVVDPPTSLGGYTRSRFLCGGAGSGQIMIDPVCSPWGFVETSAHELSSIPNPQMYNASNNHCDTCFKKKRLDGDQNVVRSNGSGFSKYTMMIPPPPMNGYDELLPPDQRSQGFFYDQRIARSAPAASASFNPYFNEATNLTGYSREEFGSVNPRNGTRGVKEYEFFPGKYDDFHGKSFPVATSVGDYSPNTSSTIDLSLKL</sequence>
<proteinExistence type="predicted"/>
<evidence type="ECO:0000313" key="2">
    <source>
        <dbReference type="EMBL" id="KAG2243207.1"/>
    </source>
</evidence>
<dbReference type="OrthoDB" id="1917522at2759"/>
<dbReference type="EMBL" id="JAAMPC010000244">
    <property type="protein sequence ID" value="KAG2243207.1"/>
    <property type="molecule type" value="Genomic_DNA"/>
</dbReference>
<dbReference type="Proteomes" id="UP000886595">
    <property type="component" value="Unassembled WGS sequence"/>
</dbReference>
<dbReference type="GO" id="GO:0003700">
    <property type="term" value="F:DNA-binding transcription factor activity"/>
    <property type="evidence" value="ECO:0007669"/>
    <property type="project" value="InterPro"/>
</dbReference>
<dbReference type="Pfam" id="PF08744">
    <property type="entry name" value="NOZZLE"/>
    <property type="match status" value="1"/>
</dbReference>
<name>A0A8X7P2S9_BRACI</name>
<protein>
    <submittedName>
        <fullName evidence="2">Uncharacterized protein</fullName>
    </submittedName>
</protein>
<accession>A0A8X7P2S9</accession>
<keyword evidence="3" id="KW-1185">Reference proteome</keyword>
<dbReference type="InterPro" id="IPR014855">
    <property type="entry name" value="NOZZLE"/>
</dbReference>
<evidence type="ECO:0000256" key="1">
    <source>
        <dbReference type="SAM" id="MobiDB-lite"/>
    </source>
</evidence>
<dbReference type="AlphaFoldDB" id="A0A8X7P2S9"/>
<feature type="region of interest" description="Disordered" evidence="1">
    <location>
        <begin position="14"/>
        <end position="33"/>
    </location>
</feature>
<comment type="caution">
    <text evidence="2">The sequence shown here is derived from an EMBL/GenBank/DDBJ whole genome shotgun (WGS) entry which is preliminary data.</text>
</comment>
<organism evidence="2 3">
    <name type="scientific">Brassica carinata</name>
    <name type="common">Ethiopian mustard</name>
    <name type="synonym">Abyssinian cabbage</name>
    <dbReference type="NCBI Taxonomy" id="52824"/>
    <lineage>
        <taxon>Eukaryota</taxon>
        <taxon>Viridiplantae</taxon>
        <taxon>Streptophyta</taxon>
        <taxon>Embryophyta</taxon>
        <taxon>Tracheophyta</taxon>
        <taxon>Spermatophyta</taxon>
        <taxon>Magnoliopsida</taxon>
        <taxon>eudicotyledons</taxon>
        <taxon>Gunneridae</taxon>
        <taxon>Pentapetalae</taxon>
        <taxon>rosids</taxon>
        <taxon>malvids</taxon>
        <taxon>Brassicales</taxon>
        <taxon>Brassicaceae</taxon>
        <taxon>Brassiceae</taxon>
        <taxon>Brassica</taxon>
    </lineage>
</organism>
<reference evidence="2 3" key="1">
    <citation type="submission" date="2020-02" db="EMBL/GenBank/DDBJ databases">
        <authorList>
            <person name="Ma Q."/>
            <person name="Huang Y."/>
            <person name="Song X."/>
            <person name="Pei D."/>
        </authorList>
    </citation>
    <scope>NUCLEOTIDE SEQUENCE [LARGE SCALE GENOMIC DNA]</scope>
    <source>
        <strain evidence="2">Sxm20200214</strain>
        <tissue evidence="2">Leaf</tissue>
    </source>
</reference>
<evidence type="ECO:0000313" key="3">
    <source>
        <dbReference type="Proteomes" id="UP000886595"/>
    </source>
</evidence>
<gene>
    <name evidence="2" type="ORF">Bca52824_094946</name>
</gene>